<gene>
    <name evidence="2" type="ORF">CLV74_10772</name>
</gene>
<dbReference type="RefSeq" id="WP_106264844.1">
    <property type="nucleotide sequence ID" value="NZ_PVTQ01000007.1"/>
</dbReference>
<dbReference type="Proteomes" id="UP000238392">
    <property type="component" value="Unassembled WGS sequence"/>
</dbReference>
<feature type="signal peptide" evidence="1">
    <location>
        <begin position="1"/>
        <end position="23"/>
    </location>
</feature>
<keyword evidence="1" id="KW-0732">Signal</keyword>
<name>A0A2T0WPW0_9RHOB</name>
<organism evidence="2 3">
    <name type="scientific">Donghicola tyrosinivorans</name>
    <dbReference type="NCBI Taxonomy" id="1652492"/>
    <lineage>
        <taxon>Bacteria</taxon>
        <taxon>Pseudomonadati</taxon>
        <taxon>Pseudomonadota</taxon>
        <taxon>Alphaproteobacteria</taxon>
        <taxon>Rhodobacterales</taxon>
        <taxon>Roseobacteraceae</taxon>
        <taxon>Donghicola</taxon>
    </lineage>
</organism>
<proteinExistence type="predicted"/>
<dbReference type="AlphaFoldDB" id="A0A2T0WPW0"/>
<keyword evidence="3" id="KW-1185">Reference proteome</keyword>
<protein>
    <submittedName>
        <fullName evidence="2">Uncharacterized protein</fullName>
    </submittedName>
</protein>
<dbReference type="PROSITE" id="PS51257">
    <property type="entry name" value="PROKAR_LIPOPROTEIN"/>
    <property type="match status" value="1"/>
</dbReference>
<comment type="caution">
    <text evidence="2">The sequence shown here is derived from an EMBL/GenBank/DDBJ whole genome shotgun (WGS) entry which is preliminary data.</text>
</comment>
<evidence type="ECO:0000313" key="2">
    <source>
        <dbReference type="EMBL" id="PRY88730.1"/>
    </source>
</evidence>
<evidence type="ECO:0000313" key="3">
    <source>
        <dbReference type="Proteomes" id="UP000238392"/>
    </source>
</evidence>
<feature type="chain" id="PRO_5015666531" evidence="1">
    <location>
        <begin position="24"/>
        <end position="406"/>
    </location>
</feature>
<dbReference type="EMBL" id="PVTQ01000007">
    <property type="protein sequence ID" value="PRY88730.1"/>
    <property type="molecule type" value="Genomic_DNA"/>
</dbReference>
<evidence type="ECO:0000256" key="1">
    <source>
        <dbReference type="SAM" id="SignalP"/>
    </source>
</evidence>
<sequence>MDYLKMLAGCVASGLLISCAAGAAVNEYGGYDIAGGAGIVERPYAQVRGWNVFVGFDGSRPAYCAAETGVGNDRWRLGFDGGQWQMAIPYAPNGPQSDWSSDWTLDGDTRPISGVAVDGWTIAWLGAPERDRVAQGNYMIMDIGHASVDRQLHGTAAVVTKIEECQQRMGVVYSDPEFTQSGSAAAPVSDCPDDGPRLPGSGICQGRAVNYMSRYPEAPPAATYQGQNCQWVLRESELPSMPDERSYLLYFAAQCGGQTAGLDYGANNHYAELTTISSAYGIPPRVVAEFYQSHGEGARNILQRAKERANNPAEMAGCSVVMESTDPLKYQVDNVPHAQSQAMAANGPRAACGPRGLDQDSGNFWTVINDQVWYIMPSHEIYEDIYTPSLTVLTPDGQGGYVAAGF</sequence>
<reference evidence="2 3" key="1">
    <citation type="submission" date="2018-03" db="EMBL/GenBank/DDBJ databases">
        <title>Genomic Encyclopedia of Archaeal and Bacterial Type Strains, Phase II (KMG-II): from individual species to whole genera.</title>
        <authorList>
            <person name="Goeker M."/>
        </authorList>
    </citation>
    <scope>NUCLEOTIDE SEQUENCE [LARGE SCALE GENOMIC DNA]</scope>
    <source>
        <strain evidence="2 3">DSM 100212</strain>
    </source>
</reference>
<dbReference type="OrthoDB" id="8458017at2"/>
<accession>A0A2T0WPW0</accession>